<keyword evidence="7 15" id="KW-0904">Protein phosphatase</keyword>
<evidence type="ECO:0000256" key="4">
    <source>
        <dbReference type="ARBA" id="ARBA00022723"/>
    </source>
</evidence>
<feature type="binding site" evidence="14">
    <location>
        <position position="491"/>
    </location>
    <ligand>
        <name>Mg(2+)</name>
        <dbReference type="ChEBI" id="CHEBI:18420"/>
    </ligand>
</feature>
<evidence type="ECO:0000256" key="16">
    <source>
        <dbReference type="SAM" id="MobiDB-lite"/>
    </source>
</evidence>
<dbReference type="AlphaFoldDB" id="A0A8C9YDM5"/>
<evidence type="ECO:0000313" key="18">
    <source>
        <dbReference type="Proteomes" id="UP000694568"/>
    </source>
</evidence>
<feature type="binding site" evidence="14">
    <location>
        <position position="263"/>
    </location>
    <ligand>
        <name>Mg(2+)</name>
        <dbReference type="ChEBI" id="CHEBI:18420"/>
    </ligand>
</feature>
<dbReference type="PANTHER" id="PTHR10190">
    <property type="entry name" value="EYES ABSENT"/>
    <property type="match status" value="1"/>
</dbReference>
<evidence type="ECO:0000256" key="13">
    <source>
        <dbReference type="PIRSR" id="PIRSR628472-1"/>
    </source>
</evidence>
<dbReference type="Pfam" id="PF00702">
    <property type="entry name" value="Hydrolase"/>
    <property type="match status" value="1"/>
</dbReference>
<accession>A0A8C9YDM5</accession>
<comment type="similarity">
    <text evidence="2 15">Belongs to the HAD-like hydrolase superfamily. EYA family.</text>
</comment>
<comment type="catalytic activity">
    <reaction evidence="12 15">
        <text>O-phospho-L-tyrosyl-[protein] + H2O = L-tyrosyl-[protein] + phosphate</text>
        <dbReference type="Rhea" id="RHEA:10684"/>
        <dbReference type="Rhea" id="RHEA-COMP:10136"/>
        <dbReference type="Rhea" id="RHEA-COMP:20101"/>
        <dbReference type="ChEBI" id="CHEBI:15377"/>
        <dbReference type="ChEBI" id="CHEBI:43474"/>
        <dbReference type="ChEBI" id="CHEBI:46858"/>
        <dbReference type="ChEBI" id="CHEBI:61978"/>
        <dbReference type="EC" id="3.1.3.48"/>
    </reaction>
</comment>
<dbReference type="SFLD" id="SFLDG01129">
    <property type="entry name" value="C1.5:_HAD__Beta-PGM__Phosphata"/>
    <property type="match status" value="1"/>
</dbReference>
<evidence type="ECO:0000313" key="17">
    <source>
        <dbReference type="Ensembl" id="ENSSLUP00000022502.1"/>
    </source>
</evidence>
<dbReference type="GO" id="GO:0045739">
    <property type="term" value="P:positive regulation of DNA repair"/>
    <property type="evidence" value="ECO:0007669"/>
    <property type="project" value="TreeGrafter"/>
</dbReference>
<dbReference type="PANTHER" id="PTHR10190:SF17">
    <property type="entry name" value="EYES ABSENT HOMOLOG 4"/>
    <property type="match status" value="1"/>
</dbReference>
<organism evidence="17 18">
    <name type="scientific">Sander lucioperca</name>
    <name type="common">Pike-perch</name>
    <name type="synonym">Perca lucioperca</name>
    <dbReference type="NCBI Taxonomy" id="283035"/>
    <lineage>
        <taxon>Eukaryota</taxon>
        <taxon>Metazoa</taxon>
        <taxon>Chordata</taxon>
        <taxon>Craniata</taxon>
        <taxon>Vertebrata</taxon>
        <taxon>Euteleostomi</taxon>
        <taxon>Actinopterygii</taxon>
        <taxon>Neopterygii</taxon>
        <taxon>Teleostei</taxon>
        <taxon>Neoteleostei</taxon>
        <taxon>Acanthomorphata</taxon>
        <taxon>Eupercaria</taxon>
        <taxon>Perciformes</taxon>
        <taxon>Percoidei</taxon>
        <taxon>Percidae</taxon>
        <taxon>Luciopercinae</taxon>
        <taxon>Sander</taxon>
    </lineage>
</organism>
<dbReference type="GO" id="GO:0004725">
    <property type="term" value="F:protein tyrosine phosphatase activity"/>
    <property type="evidence" value="ECO:0007669"/>
    <property type="project" value="UniProtKB-EC"/>
</dbReference>
<evidence type="ECO:0000256" key="7">
    <source>
        <dbReference type="ARBA" id="ARBA00022912"/>
    </source>
</evidence>
<reference evidence="17" key="2">
    <citation type="submission" date="2025-09" db="UniProtKB">
        <authorList>
            <consortium name="Ensembl"/>
        </authorList>
    </citation>
    <scope>IDENTIFICATION</scope>
</reference>
<feature type="region of interest" description="Disordered" evidence="16">
    <location>
        <begin position="206"/>
        <end position="256"/>
    </location>
</feature>
<evidence type="ECO:0000256" key="15">
    <source>
        <dbReference type="RuleBase" id="RU362036"/>
    </source>
</evidence>
<keyword evidence="18" id="KW-1185">Reference proteome</keyword>
<keyword evidence="9" id="KW-0010">Activator</keyword>
<comment type="subcellular location">
    <subcellularLocation>
        <location evidence="1">Nucleus</location>
    </subcellularLocation>
</comment>
<protein>
    <recommendedName>
        <fullName evidence="15">Eyes absent homolog</fullName>
        <ecNumber evidence="15">3.1.3.48</ecNumber>
    </recommendedName>
</protein>
<keyword evidence="5 15" id="KW-0378">Hydrolase</keyword>
<dbReference type="InterPro" id="IPR042577">
    <property type="entry name" value="EYA_dom_metazoan"/>
</dbReference>
<keyword evidence="8 15" id="KW-0805">Transcription regulation</keyword>
<dbReference type="NCBIfam" id="TIGR01658">
    <property type="entry name" value="EYA-cons_domain"/>
    <property type="match status" value="1"/>
</dbReference>
<evidence type="ECO:0000256" key="9">
    <source>
        <dbReference type="ARBA" id="ARBA00023159"/>
    </source>
</evidence>
<dbReference type="Gene3D" id="3.40.50.12350">
    <property type="match status" value="1"/>
</dbReference>
<keyword evidence="6 14" id="KW-0460">Magnesium</keyword>
<dbReference type="GO" id="GO:0030154">
    <property type="term" value="P:cell differentiation"/>
    <property type="evidence" value="ECO:0007669"/>
    <property type="project" value="TreeGrafter"/>
</dbReference>
<dbReference type="CDD" id="cd02601">
    <property type="entry name" value="HAD_Eya"/>
    <property type="match status" value="1"/>
</dbReference>
<name>A0A8C9YDM5_SANLU</name>
<dbReference type="InterPro" id="IPR038102">
    <property type="entry name" value="EYA_dom_sf"/>
</dbReference>
<proteinExistence type="inferred from homology"/>
<dbReference type="Proteomes" id="UP000694568">
    <property type="component" value="Unplaced"/>
</dbReference>
<evidence type="ECO:0000256" key="1">
    <source>
        <dbReference type="ARBA" id="ARBA00004123"/>
    </source>
</evidence>
<dbReference type="GO" id="GO:0005634">
    <property type="term" value="C:nucleus"/>
    <property type="evidence" value="ECO:0007669"/>
    <property type="project" value="UniProtKB-SubCell"/>
</dbReference>
<dbReference type="FunFam" id="3.40.50.12350:FF:000001">
    <property type="entry name" value="Eyes absent homolog"/>
    <property type="match status" value="1"/>
</dbReference>
<dbReference type="EC" id="3.1.3.48" evidence="15"/>
<evidence type="ECO:0000256" key="12">
    <source>
        <dbReference type="ARBA" id="ARBA00051722"/>
    </source>
</evidence>
<gene>
    <name evidence="17" type="primary">eya4</name>
</gene>
<keyword evidence="10" id="KW-0804">Transcription</keyword>
<dbReference type="Ensembl" id="ENSSLUT00000023246.1">
    <property type="protein sequence ID" value="ENSSLUP00000022502.1"/>
    <property type="gene ID" value="ENSSLUG00000008695.1"/>
</dbReference>
<evidence type="ECO:0000256" key="11">
    <source>
        <dbReference type="ARBA" id="ARBA00023242"/>
    </source>
</evidence>
<evidence type="ECO:0000256" key="14">
    <source>
        <dbReference type="PIRSR" id="PIRSR628472-2"/>
    </source>
</evidence>
<evidence type="ECO:0000256" key="3">
    <source>
        <dbReference type="ARBA" id="ARBA00022473"/>
    </source>
</evidence>
<dbReference type="SFLD" id="SFLDS00003">
    <property type="entry name" value="Haloacid_Dehalogenase"/>
    <property type="match status" value="1"/>
</dbReference>
<keyword evidence="3" id="KW-0217">Developmental protein</keyword>
<reference evidence="17" key="1">
    <citation type="submission" date="2025-08" db="UniProtKB">
        <authorList>
            <consortium name="Ensembl"/>
        </authorList>
    </citation>
    <scope>IDENTIFICATION</scope>
</reference>
<evidence type="ECO:0000256" key="5">
    <source>
        <dbReference type="ARBA" id="ARBA00022801"/>
    </source>
</evidence>
<dbReference type="GO" id="GO:0046872">
    <property type="term" value="F:metal ion binding"/>
    <property type="evidence" value="ECO:0007669"/>
    <property type="project" value="UniProtKB-KW"/>
</dbReference>
<evidence type="ECO:0000256" key="8">
    <source>
        <dbReference type="ARBA" id="ARBA00023015"/>
    </source>
</evidence>
<keyword evidence="4 14" id="KW-0479">Metal-binding</keyword>
<dbReference type="InterPro" id="IPR006545">
    <property type="entry name" value="EYA_dom"/>
</dbReference>
<feature type="active site" description="Nucleophile" evidence="13">
    <location>
        <position position="263"/>
    </location>
</feature>
<evidence type="ECO:0000256" key="6">
    <source>
        <dbReference type="ARBA" id="ARBA00022842"/>
    </source>
</evidence>
<evidence type="ECO:0000256" key="10">
    <source>
        <dbReference type="ARBA" id="ARBA00023163"/>
    </source>
</evidence>
<comment type="cofactor">
    <cofactor evidence="14 15">
        <name>Mg(2+)</name>
        <dbReference type="ChEBI" id="CHEBI:18420"/>
    </cofactor>
    <text evidence="14 15">Binds 1 Mg(2+) ion per subunit.</text>
</comment>
<feature type="binding site" evidence="14">
    <location>
        <position position="265"/>
    </location>
    <ligand>
        <name>Mg(2+)</name>
        <dbReference type="ChEBI" id="CHEBI:18420"/>
    </ligand>
</feature>
<evidence type="ECO:0000256" key="2">
    <source>
        <dbReference type="ARBA" id="ARBA00010501"/>
    </source>
</evidence>
<feature type="active site" description="Proton donor" evidence="13">
    <location>
        <position position="265"/>
    </location>
</feature>
<dbReference type="InterPro" id="IPR028472">
    <property type="entry name" value="EYA"/>
</dbReference>
<dbReference type="GeneTree" id="ENSGT00950000182978"/>
<dbReference type="GO" id="GO:2001240">
    <property type="term" value="P:negative regulation of extrinsic apoptotic signaling pathway in absence of ligand"/>
    <property type="evidence" value="ECO:0007669"/>
    <property type="project" value="TreeGrafter"/>
</dbReference>
<sequence length="527" mass="57528">MNNSDTVTTTGDTALETYAGSVITSSGYSPRSAHQYSPPLYPSKPYPHILSTPAAPPMPTYAGQPQFSSMQQSAVYTAYSQAGQAYGLSSYDLGVMLPGIKTESGLAQSQSPLQTGLSYSPGFTTPQPGQTAYSPYQMPGQLQGQLQALNTSALNASLDYPSYTTFGQNQYAQYYSASAYGTYMTSNSVDGTGSTAAYQLQDPAPAMTGQAAELHPVQSPSTPIKELDDRACRSGGSKSRGRGRKNNPSPPPDSDLERVFVWDLDETIIVFHSLLTGSYAQKYGKDPPMAVTLGLRMEEMIFNLADTHLFFNDLEECDQVHIDDVSSDDNGQDLSTYSFATDGFHAAATSANLCLATGVRGGVDWMRKLAFRYRRVKELYSTYKNNVGGLLGPAKRDAWLQLRAEVEALTDSWLTHALKSLSIISSRSNCVNVLVTTTQLIPALAKVLLYSLGSVFPIENIYSATKIGKESCFERIMQRFGRKVVYVVIGDGVEEEQAAKKHNMPFWRISSHSDLLALHQALEFEYL</sequence>
<keyword evidence="11" id="KW-0539">Nucleus</keyword>